<dbReference type="Pfam" id="PF24674">
    <property type="entry name" value="MACPF_SNTX"/>
    <property type="match status" value="1"/>
</dbReference>
<evidence type="ECO:0000256" key="1">
    <source>
        <dbReference type="RuleBase" id="RU004560"/>
    </source>
</evidence>
<dbReference type="Gene3D" id="2.60.40.10">
    <property type="entry name" value="Immunoglobulins"/>
    <property type="match status" value="1"/>
</dbReference>
<dbReference type="InterPro" id="IPR013783">
    <property type="entry name" value="Ig-like_fold"/>
</dbReference>
<dbReference type="InterPro" id="IPR027417">
    <property type="entry name" value="P-loop_NTPase"/>
</dbReference>
<dbReference type="InterPro" id="IPR048997">
    <property type="entry name" value="Stonustoxin-like_helical"/>
</dbReference>
<proteinExistence type="inferred from homology"/>
<dbReference type="CDD" id="cd00882">
    <property type="entry name" value="Ras_like_GTPase"/>
    <property type="match status" value="1"/>
</dbReference>
<dbReference type="EMBL" id="CAJOBD010004802">
    <property type="protein sequence ID" value="CAF4009096.1"/>
    <property type="molecule type" value="Genomic_DNA"/>
</dbReference>
<reference evidence="4" key="1">
    <citation type="submission" date="2021-02" db="EMBL/GenBank/DDBJ databases">
        <authorList>
            <person name="Nowell W R."/>
        </authorList>
    </citation>
    <scope>NUCLEOTIDE SEQUENCE</scope>
</reference>
<dbReference type="InterPro" id="IPR056072">
    <property type="entry name" value="SNTX_MACPF/CDC-like_dom"/>
</dbReference>
<dbReference type="PANTHER" id="PTHR31594">
    <property type="entry name" value="AIG1-TYPE G DOMAIN-CONTAINING PROTEIN"/>
    <property type="match status" value="1"/>
</dbReference>
<sequence>MAEDNPVELATLGRPFQLGMLYDQRSDQIIPGTTLWDIEELKKNVDVRLQPFTNYELVAEDSINDKTHALGVQAELKLSLLAGLISVSGSGKYAEDRKSSNSQARLTLKYSTTTRFEQLTMNHLAKGNAKHSYLLANGATTATHVVTSVLYGAEAFFIFDRTLSSEENHQDVQGKLEIMLKKIPKFEISGNGELNLNENDKVFIDKLTCTLYGDFNFDYNPSTFEEAVKLYQQLPMYLGKNGENAVPKKVWLYPLKAIDPTGTLRIVYQISINLIDSFTSTIEYLHKFTMKANDLSKKSVCNDFLHIKQQLMDFVARLSEFKRDLHKSMINLLPKIRGGGEEELALVNLLKEIDSSPYNKQKLQLWLDSKENELKILSTFALALKKESISVASTSLDDVISDINYDYVCCLCFHFTEANAPELTDMYNYIHDRSKFVPLTINLPWYEDKNIIQMIRTELRLFIEFAKINKTKENVKFVTNEQYASNYNNIKGATMMLFENGIQQLDFQIPSKPGKPYSINITSDSILLKWTKPERGFNSINKYKVLYCIDGNNQEDNKWNEVTTDTLIEKKTISNLAVNTLYVFKIQSITIVGDSLISDVSDPIRTTSPPIKTAAMRLLQNAIVIKVGDDATPTIYKLEYNEKIINRNFRLRKCSVGEAILYNGRYPSEKIIMMVGATGAGKTTMINAIVNYYYGTQWNDNFRLKLITEEDEGINGITQSQAKSQTKWITAYTLHHLPDCTVSYTLTIIDTPGFGDTEGTKRDAQITEQIHEFFQITGPHGIDHIDAIGFVIQSSANRLTHTQKYIFDSILSMFGNDIKENVFLIITFADGQTPPVLEAAREANLPYRTYSKFNNSALFAKNKLTHEEENENFDQMFWKLGITSLKNFFIEFQKVQPTSLTLTKEVLTERQHLEAIVQGIQPQIQFGLNKLEELRQEIQVIKAHGNDILQNKKFQYKIKMTKQRKIDLPSNTYVTNCIKCNYTCHYPCGIPNDKEKYNCDAMVNKGLNASCSICPGKCIWNSHFNNTYRFELYQEDETRTSEEMKKRYEKARNDGKTALNLAELLKKDFEKTQMTVYGMIGNARKAIERLEQIALKPNPLSIVNYIELMIESEKQEAKAGWQERIHHLNDAKQKALLMQQMKDPNYEVFMDSNYILNEFANSAGIIQESVPKEPVTKEPWYKRLFHSI</sequence>
<evidence type="ECO:0000313" key="5">
    <source>
        <dbReference type="Proteomes" id="UP000663836"/>
    </source>
</evidence>
<name>A0A819P1Z3_9BILA</name>
<dbReference type="PROSITE" id="PS50853">
    <property type="entry name" value="FN3"/>
    <property type="match status" value="1"/>
</dbReference>
<dbReference type="InterPro" id="IPR030379">
    <property type="entry name" value="G_SEPTIN_dom"/>
</dbReference>
<organism evidence="4 5">
    <name type="scientific">Rotaria sordida</name>
    <dbReference type="NCBI Taxonomy" id="392033"/>
    <lineage>
        <taxon>Eukaryota</taxon>
        <taxon>Metazoa</taxon>
        <taxon>Spiralia</taxon>
        <taxon>Gnathifera</taxon>
        <taxon>Rotifera</taxon>
        <taxon>Eurotatoria</taxon>
        <taxon>Bdelloidea</taxon>
        <taxon>Philodinida</taxon>
        <taxon>Philodinidae</taxon>
        <taxon>Rotaria</taxon>
    </lineage>
</organism>
<evidence type="ECO:0000313" key="3">
    <source>
        <dbReference type="EMBL" id="CAF1046993.1"/>
    </source>
</evidence>
<protein>
    <recommendedName>
        <fullName evidence="2">Fibronectin type-III domain-containing protein</fullName>
    </recommendedName>
</protein>
<dbReference type="InterPro" id="IPR052090">
    <property type="entry name" value="Cytolytic_pore-forming_toxin"/>
</dbReference>
<dbReference type="GO" id="GO:0005525">
    <property type="term" value="F:GTP binding"/>
    <property type="evidence" value="ECO:0007669"/>
    <property type="project" value="UniProtKB-KW"/>
</dbReference>
<dbReference type="SUPFAM" id="SSF49265">
    <property type="entry name" value="Fibronectin type III"/>
    <property type="match status" value="1"/>
</dbReference>
<accession>A0A819P1Z3</accession>
<dbReference type="SMART" id="SM00060">
    <property type="entry name" value="FN3"/>
    <property type="match status" value="1"/>
</dbReference>
<dbReference type="Pfam" id="PF00041">
    <property type="entry name" value="fn3"/>
    <property type="match status" value="1"/>
</dbReference>
<dbReference type="Gene3D" id="3.40.50.300">
    <property type="entry name" value="P-loop containing nucleotide triphosphate hydrolases"/>
    <property type="match status" value="1"/>
</dbReference>
<gene>
    <name evidence="4" type="ORF">JBS370_LOCUS26730</name>
    <name evidence="3" type="ORF">ZHD862_LOCUS14850</name>
</gene>
<evidence type="ECO:0000259" key="2">
    <source>
        <dbReference type="PROSITE" id="PS50853"/>
    </source>
</evidence>
<dbReference type="Pfam" id="PF18078">
    <property type="entry name" value="Thioredoxin_11"/>
    <property type="match status" value="1"/>
</dbReference>
<comment type="caution">
    <text evidence="4">The sequence shown here is derived from an EMBL/GenBank/DDBJ whole genome shotgun (WGS) entry which is preliminary data.</text>
</comment>
<dbReference type="EMBL" id="CAJNOT010000655">
    <property type="protein sequence ID" value="CAF1046993.1"/>
    <property type="molecule type" value="Genomic_DNA"/>
</dbReference>
<evidence type="ECO:0000313" key="4">
    <source>
        <dbReference type="EMBL" id="CAF4009096.1"/>
    </source>
</evidence>
<dbReference type="InterPro" id="IPR040581">
    <property type="entry name" value="Thioredoxin_11"/>
</dbReference>
<dbReference type="InterPro" id="IPR003961">
    <property type="entry name" value="FN3_dom"/>
</dbReference>
<keyword evidence="1" id="KW-0547">Nucleotide-binding</keyword>
<feature type="domain" description="Fibronectin type-III" evidence="2">
    <location>
        <begin position="512"/>
        <end position="610"/>
    </location>
</feature>
<dbReference type="InterPro" id="IPR036116">
    <property type="entry name" value="FN3_sf"/>
</dbReference>
<dbReference type="Pfam" id="PF00735">
    <property type="entry name" value="Septin"/>
    <property type="match status" value="1"/>
</dbReference>
<dbReference type="AlphaFoldDB" id="A0A819P1Z3"/>
<dbReference type="SUPFAM" id="SSF52540">
    <property type="entry name" value="P-loop containing nucleoside triphosphate hydrolases"/>
    <property type="match status" value="1"/>
</dbReference>
<dbReference type="Proteomes" id="UP000663864">
    <property type="component" value="Unassembled WGS sequence"/>
</dbReference>
<dbReference type="Proteomes" id="UP000663836">
    <property type="component" value="Unassembled WGS sequence"/>
</dbReference>
<dbReference type="Pfam" id="PF21109">
    <property type="entry name" value="Stonustoxin_helical"/>
    <property type="match status" value="1"/>
</dbReference>
<comment type="similarity">
    <text evidence="1">Belongs to the TRAFAC class TrmE-Era-EngA-EngB-Septin-like GTPase superfamily. Septin GTPase family.</text>
</comment>
<dbReference type="CDD" id="cd00063">
    <property type="entry name" value="FN3"/>
    <property type="match status" value="1"/>
</dbReference>
<dbReference type="PANTHER" id="PTHR31594:SF16">
    <property type="entry name" value="SI:CH211-281L24.3"/>
    <property type="match status" value="1"/>
</dbReference>
<keyword evidence="1" id="KW-0342">GTP-binding</keyword>